<name>A0A0C3FVI9_PILCF</name>
<evidence type="ECO:0000313" key="2">
    <source>
        <dbReference type="EMBL" id="KIM83489.1"/>
    </source>
</evidence>
<dbReference type="OrthoDB" id="9991317at2759"/>
<organism evidence="2 3">
    <name type="scientific">Piloderma croceum (strain F 1598)</name>
    <dbReference type="NCBI Taxonomy" id="765440"/>
    <lineage>
        <taxon>Eukaryota</taxon>
        <taxon>Fungi</taxon>
        <taxon>Dikarya</taxon>
        <taxon>Basidiomycota</taxon>
        <taxon>Agaricomycotina</taxon>
        <taxon>Agaricomycetes</taxon>
        <taxon>Agaricomycetidae</taxon>
        <taxon>Atheliales</taxon>
        <taxon>Atheliaceae</taxon>
        <taxon>Piloderma</taxon>
    </lineage>
</organism>
<protein>
    <recommendedName>
        <fullName evidence="1">CHAT domain-containing protein</fullName>
    </recommendedName>
</protein>
<dbReference type="HOGENOM" id="CLU_001305_0_1_1"/>
<feature type="domain" description="CHAT" evidence="1">
    <location>
        <begin position="631"/>
        <end position="919"/>
    </location>
</feature>
<sequence length="920" mass="101528">MSLIVFYSFLSRSERDLGDLDSAGVRLWERFQAQGELTDLENAISNQQKAVELTDDEHPGKPGRLSNLGISQRTRFGRLGELADLENAISNQQKAVELTDDGHPDKPGHLSNLGISQQTRFRCLGELADLENAISNLQKVVELTDDGHPDKSLYFSNLGTSQGTRFGRLGKLTDLENAISNQQKAVELTDDGHPDKPMHFSNLGNSQETRFRRLGGLADLENAISNLQKAVELTDDGHPGKLGYLSNLGISQQTRFEHLSELADLENAISNLQKAVELTDDGHPDKPMYFSNLCVSQRTRFGHLGELADINSAIFHIEISLDLTDMGDPERSRRLLNLGICHEIHFGSFKDESNRVAAISAFEEAAYSNTAYPSTALLAARRWADLSRRCGDLLSALEGYRTALEILPRVAWLGLDAFSRHGQLLETRSEHLGCQATTCAIQLGHLDEAVELLDLGRSVYWQQASSLRSDLGALKLEDKELAMDLETIGRQLDTGNFSDSNFTGERQGAVNASEDIGRQCRDLVSKWERLVERVRELPGFRYFLKPTPVHQLRQAVTTGRVIIINISDLGADALTFKHTGPIEHIQLPAINLGTITEIAGKVMLNRSAEARSTTDIRKMQRVGNTQNLRNTLSVIWHNVLAPVFHRIQIPLESNPDLPQHRIWWYLTGPLTFIPIHAAGPDKGAIDISRMVISSYVTTLDSLFKAQQKFIQGSVGRQRLMAISQPNTPGQNPIPQCTQEVQSIIKGASSVGWMLEDIVALHGPDATVERVLTALDTCSWAHFACHGSQDPVLGMKSAFALHDGHLELGQIVSKQLSVGQFAFLSACYAASGLKELPGEAMHLAAGLQFAGFLSVIATMWAIHDEDAPKIADHTYQYLFRNGMKGLDPSDAATALNHAVLALREDPDVTIDRWAPFIHFGI</sequence>
<keyword evidence="3" id="KW-1185">Reference proteome</keyword>
<reference evidence="2 3" key="1">
    <citation type="submission" date="2014-04" db="EMBL/GenBank/DDBJ databases">
        <authorList>
            <consortium name="DOE Joint Genome Institute"/>
            <person name="Kuo A."/>
            <person name="Tarkka M."/>
            <person name="Buscot F."/>
            <person name="Kohler A."/>
            <person name="Nagy L.G."/>
            <person name="Floudas D."/>
            <person name="Copeland A."/>
            <person name="Barry K.W."/>
            <person name="Cichocki N."/>
            <person name="Veneault-Fourrey C."/>
            <person name="LaButti K."/>
            <person name="Lindquist E.A."/>
            <person name="Lipzen A."/>
            <person name="Lundell T."/>
            <person name="Morin E."/>
            <person name="Murat C."/>
            <person name="Sun H."/>
            <person name="Tunlid A."/>
            <person name="Henrissat B."/>
            <person name="Grigoriev I.V."/>
            <person name="Hibbett D.S."/>
            <person name="Martin F."/>
            <person name="Nordberg H.P."/>
            <person name="Cantor M.N."/>
            <person name="Hua S.X."/>
        </authorList>
    </citation>
    <scope>NUCLEOTIDE SEQUENCE [LARGE SCALE GENOMIC DNA]</scope>
    <source>
        <strain evidence="2 3">F 1598</strain>
    </source>
</reference>
<gene>
    <name evidence="2" type="ORF">PILCRDRAFT_69143</name>
</gene>
<dbReference type="AlphaFoldDB" id="A0A0C3FVI9"/>
<dbReference type="SUPFAM" id="SSF81901">
    <property type="entry name" value="HCP-like"/>
    <property type="match status" value="1"/>
</dbReference>
<accession>A0A0C3FVI9</accession>
<dbReference type="InterPro" id="IPR011990">
    <property type="entry name" value="TPR-like_helical_dom_sf"/>
</dbReference>
<reference evidence="3" key="2">
    <citation type="submission" date="2015-01" db="EMBL/GenBank/DDBJ databases">
        <title>Evolutionary Origins and Diversification of the Mycorrhizal Mutualists.</title>
        <authorList>
            <consortium name="DOE Joint Genome Institute"/>
            <consortium name="Mycorrhizal Genomics Consortium"/>
            <person name="Kohler A."/>
            <person name="Kuo A."/>
            <person name="Nagy L.G."/>
            <person name="Floudas D."/>
            <person name="Copeland A."/>
            <person name="Barry K.W."/>
            <person name="Cichocki N."/>
            <person name="Veneault-Fourrey C."/>
            <person name="LaButti K."/>
            <person name="Lindquist E.A."/>
            <person name="Lipzen A."/>
            <person name="Lundell T."/>
            <person name="Morin E."/>
            <person name="Murat C."/>
            <person name="Riley R."/>
            <person name="Ohm R."/>
            <person name="Sun H."/>
            <person name="Tunlid A."/>
            <person name="Henrissat B."/>
            <person name="Grigoriev I.V."/>
            <person name="Hibbett D.S."/>
            <person name="Martin F."/>
        </authorList>
    </citation>
    <scope>NUCLEOTIDE SEQUENCE [LARGE SCALE GENOMIC DNA]</scope>
    <source>
        <strain evidence="3">F 1598</strain>
    </source>
</reference>
<proteinExistence type="predicted"/>
<dbReference type="InParanoid" id="A0A0C3FVI9"/>
<dbReference type="Pfam" id="PF12770">
    <property type="entry name" value="CHAT"/>
    <property type="match status" value="1"/>
</dbReference>
<evidence type="ECO:0000259" key="1">
    <source>
        <dbReference type="Pfam" id="PF12770"/>
    </source>
</evidence>
<dbReference type="Proteomes" id="UP000054166">
    <property type="component" value="Unassembled WGS sequence"/>
</dbReference>
<dbReference type="Gene3D" id="1.25.40.10">
    <property type="entry name" value="Tetratricopeptide repeat domain"/>
    <property type="match status" value="2"/>
</dbReference>
<dbReference type="PANTHER" id="PTHR19959:SF119">
    <property type="entry name" value="FUNGAL LIPASE-LIKE DOMAIN-CONTAINING PROTEIN"/>
    <property type="match status" value="1"/>
</dbReference>
<dbReference type="InterPro" id="IPR024983">
    <property type="entry name" value="CHAT_dom"/>
</dbReference>
<dbReference type="PANTHER" id="PTHR19959">
    <property type="entry name" value="KINESIN LIGHT CHAIN"/>
    <property type="match status" value="1"/>
</dbReference>
<evidence type="ECO:0000313" key="3">
    <source>
        <dbReference type="Proteomes" id="UP000054166"/>
    </source>
</evidence>
<dbReference type="EMBL" id="KN832990">
    <property type="protein sequence ID" value="KIM83489.1"/>
    <property type="molecule type" value="Genomic_DNA"/>
</dbReference>